<name>A0A1G4I1U4_TRYEQ</name>
<dbReference type="EMBL" id="CZPT02000365">
    <property type="protein sequence ID" value="SCU65681.1"/>
    <property type="molecule type" value="Genomic_DNA"/>
</dbReference>
<evidence type="ECO:0000313" key="2">
    <source>
        <dbReference type="EMBL" id="SCU65681.1"/>
    </source>
</evidence>
<organism evidence="2 3">
    <name type="scientific">Trypanosoma equiperdum</name>
    <dbReference type="NCBI Taxonomy" id="5694"/>
    <lineage>
        <taxon>Eukaryota</taxon>
        <taxon>Discoba</taxon>
        <taxon>Euglenozoa</taxon>
        <taxon>Kinetoplastea</taxon>
        <taxon>Metakinetoplastina</taxon>
        <taxon>Trypanosomatida</taxon>
        <taxon>Trypanosomatidae</taxon>
        <taxon>Trypanosoma</taxon>
    </lineage>
</organism>
<gene>
    <name evidence="2" type="ORF">TEOVI_000570900</name>
</gene>
<feature type="compositionally biased region" description="Basic and acidic residues" evidence="1">
    <location>
        <begin position="125"/>
        <end position="141"/>
    </location>
</feature>
<dbReference type="VEuPathDB" id="TriTrypDB:TEOVI_000570900"/>
<comment type="caution">
    <text evidence="2">The sequence shown here is derived from an EMBL/GenBank/DDBJ whole genome shotgun (WGS) entry which is preliminary data.</text>
</comment>
<evidence type="ECO:0000256" key="1">
    <source>
        <dbReference type="SAM" id="MobiDB-lite"/>
    </source>
</evidence>
<keyword evidence="3" id="KW-1185">Reference proteome</keyword>
<feature type="compositionally biased region" description="Basic and acidic residues" evidence="1">
    <location>
        <begin position="8"/>
        <end position="20"/>
    </location>
</feature>
<evidence type="ECO:0000313" key="3">
    <source>
        <dbReference type="Proteomes" id="UP000195570"/>
    </source>
</evidence>
<dbReference type="RefSeq" id="XP_067077243.1">
    <property type="nucleotide sequence ID" value="XM_067221142.1"/>
</dbReference>
<feature type="region of interest" description="Disordered" evidence="1">
    <location>
        <begin position="67"/>
        <end position="149"/>
    </location>
</feature>
<accession>A0A1G4I1U4</accession>
<proteinExistence type="predicted"/>
<dbReference type="GeneID" id="92379649"/>
<feature type="region of interest" description="Disordered" evidence="1">
    <location>
        <begin position="1"/>
        <end position="36"/>
    </location>
</feature>
<sequence length="149" mass="17263">MRGNRLARRGDPMKTRSERRRERKKKISSSSWAQRARKRLCRVIAKRCAREEDSHMTAIMQSYAIRRKAQRDAERAAEINTKEVSQSTDQDHQESVEGKAPRSRGGDVREGLSVSAAKSHRRVDARRYPGREAKALRERQSKARTQSLY</sequence>
<feature type="compositionally biased region" description="Basic and acidic residues" evidence="1">
    <location>
        <begin position="70"/>
        <end position="81"/>
    </location>
</feature>
<feature type="compositionally biased region" description="Basic and acidic residues" evidence="1">
    <location>
        <begin position="89"/>
        <end position="110"/>
    </location>
</feature>
<reference evidence="2" key="1">
    <citation type="submission" date="2016-09" db="EMBL/GenBank/DDBJ databases">
        <authorList>
            <person name="Hebert L."/>
            <person name="Moumen B."/>
        </authorList>
    </citation>
    <scope>NUCLEOTIDE SEQUENCE [LARGE SCALE GENOMIC DNA]</scope>
    <source>
        <strain evidence="2">OVI</strain>
    </source>
</reference>
<protein>
    <submittedName>
        <fullName evidence="2">Uncharacterized protein</fullName>
    </submittedName>
</protein>
<dbReference type="Proteomes" id="UP000195570">
    <property type="component" value="Unassembled WGS sequence"/>
</dbReference>
<dbReference type="AlphaFoldDB" id="A0A1G4I1U4"/>